<gene>
    <name evidence="2" type="ORF">CINCED_3A013237</name>
</gene>
<evidence type="ECO:0000313" key="2">
    <source>
        <dbReference type="EMBL" id="VVC38666.1"/>
    </source>
</evidence>
<dbReference type="OrthoDB" id="6593973at2759"/>
<feature type="signal peptide" evidence="1">
    <location>
        <begin position="1"/>
        <end position="25"/>
    </location>
</feature>
<proteinExistence type="predicted"/>
<protein>
    <submittedName>
        <fullName evidence="2">Uncharacterized protein</fullName>
    </submittedName>
</protein>
<feature type="chain" id="PRO_5023068671" evidence="1">
    <location>
        <begin position="26"/>
        <end position="235"/>
    </location>
</feature>
<name>A0A5E4N840_9HEMI</name>
<reference evidence="2 3" key="1">
    <citation type="submission" date="2019-08" db="EMBL/GenBank/DDBJ databases">
        <authorList>
            <person name="Alioto T."/>
            <person name="Alioto T."/>
            <person name="Gomez Garrido J."/>
        </authorList>
    </citation>
    <scope>NUCLEOTIDE SEQUENCE [LARGE SCALE GENOMIC DNA]</scope>
</reference>
<dbReference type="EMBL" id="CABPRJ010001490">
    <property type="protein sequence ID" value="VVC38666.1"/>
    <property type="molecule type" value="Genomic_DNA"/>
</dbReference>
<dbReference type="AlphaFoldDB" id="A0A5E4N840"/>
<keyword evidence="3" id="KW-1185">Reference proteome</keyword>
<evidence type="ECO:0000256" key="1">
    <source>
        <dbReference type="SAM" id="SignalP"/>
    </source>
</evidence>
<keyword evidence="1" id="KW-0732">Signal</keyword>
<accession>A0A5E4N840</accession>
<organism evidence="2 3">
    <name type="scientific">Cinara cedri</name>
    <dbReference type="NCBI Taxonomy" id="506608"/>
    <lineage>
        <taxon>Eukaryota</taxon>
        <taxon>Metazoa</taxon>
        <taxon>Ecdysozoa</taxon>
        <taxon>Arthropoda</taxon>
        <taxon>Hexapoda</taxon>
        <taxon>Insecta</taxon>
        <taxon>Pterygota</taxon>
        <taxon>Neoptera</taxon>
        <taxon>Paraneoptera</taxon>
        <taxon>Hemiptera</taxon>
        <taxon>Sternorrhyncha</taxon>
        <taxon>Aphidomorpha</taxon>
        <taxon>Aphidoidea</taxon>
        <taxon>Aphididae</taxon>
        <taxon>Lachninae</taxon>
        <taxon>Cinara</taxon>
    </lineage>
</organism>
<sequence length="235" mass="26290">MLTEILFGMLSTIIVTSLFIFLVDPAESPMSNDRFDNSTRWARLQSYKDDQPLTGASDLPPLVPKETILAMIQRGVYRVNIDAVRAKANDCIGSGHGGTASESDSDEHFARKMITSACKRLDANWRYASTLATLLNGVCDRINERLDAHQANVCKYNKHLTTITQARMLVEKEVRETKVGKLQTKTATNEQSGYQANLELKSQKSTVDCTTVTENMDDLLSVYEQYVDSKDILKN</sequence>
<dbReference type="Proteomes" id="UP000325440">
    <property type="component" value="Unassembled WGS sequence"/>
</dbReference>
<evidence type="ECO:0000313" key="3">
    <source>
        <dbReference type="Proteomes" id="UP000325440"/>
    </source>
</evidence>